<dbReference type="Gene3D" id="3.30.70.1320">
    <property type="entry name" value="Multidrug efflux transporter AcrB pore domain like"/>
    <property type="match status" value="1"/>
</dbReference>
<evidence type="ECO:0000256" key="1">
    <source>
        <dbReference type="SAM" id="Phobius"/>
    </source>
</evidence>
<dbReference type="PANTHER" id="PTHR32063">
    <property type="match status" value="1"/>
</dbReference>
<dbReference type="KEGG" id="tee:Tel_02540"/>
<feature type="transmembrane region" description="Helical" evidence="1">
    <location>
        <begin position="897"/>
        <end position="917"/>
    </location>
</feature>
<feature type="transmembrane region" description="Helical" evidence="1">
    <location>
        <begin position="507"/>
        <end position="534"/>
    </location>
</feature>
<dbReference type="SUPFAM" id="SSF82866">
    <property type="entry name" value="Multidrug efflux transporter AcrB transmembrane domain"/>
    <property type="match status" value="2"/>
</dbReference>
<dbReference type="EMBL" id="CP013099">
    <property type="protein sequence ID" value="ALP54707.1"/>
    <property type="molecule type" value="Genomic_DNA"/>
</dbReference>
<protein>
    <submittedName>
        <fullName evidence="2">Cobalt-zinc-cadmium resistance protein</fullName>
    </submittedName>
</protein>
<feature type="transmembrane region" description="Helical" evidence="1">
    <location>
        <begin position="451"/>
        <end position="475"/>
    </location>
</feature>
<keyword evidence="3" id="KW-1185">Reference proteome</keyword>
<dbReference type="SUPFAM" id="SSF82693">
    <property type="entry name" value="Multidrug efflux transporter AcrB pore domain, PN1, PN2, PC1 and PC2 subdomains"/>
    <property type="match status" value="2"/>
</dbReference>
<dbReference type="Gene3D" id="1.20.1640.10">
    <property type="entry name" value="Multidrug efflux transporter AcrB transmembrane domain"/>
    <property type="match status" value="2"/>
</dbReference>
<feature type="transmembrane region" description="Helical" evidence="1">
    <location>
        <begin position="379"/>
        <end position="404"/>
    </location>
</feature>
<keyword evidence="1" id="KW-1133">Transmembrane helix</keyword>
<proteinExistence type="predicted"/>
<dbReference type="GO" id="GO:0042910">
    <property type="term" value="F:xenobiotic transmembrane transporter activity"/>
    <property type="evidence" value="ECO:0007669"/>
    <property type="project" value="TreeGrafter"/>
</dbReference>
<feature type="transmembrane region" description="Helical" evidence="1">
    <location>
        <begin position="328"/>
        <end position="347"/>
    </location>
</feature>
<evidence type="ECO:0000313" key="2">
    <source>
        <dbReference type="EMBL" id="ALP54707.1"/>
    </source>
</evidence>
<reference evidence="2" key="1">
    <citation type="submission" date="2015-10" db="EMBL/GenBank/DDBJ databases">
        <title>Description of Candidatus Tenderia electrophaga gen. nov, sp. nov., an Uncultivated Electroautotroph from a Biocathode Enrichment.</title>
        <authorList>
            <person name="Eddie B.J."/>
            <person name="Malanoski A.P."/>
            <person name="Wang Z."/>
            <person name="Hall R.J."/>
            <person name="Oh S.D."/>
            <person name="Heiner C."/>
            <person name="Lin B."/>
            <person name="Strycharz-Glaven S.M."/>
        </authorList>
    </citation>
    <scope>NUCLEOTIDE SEQUENCE [LARGE SCALE GENOMIC DNA]</scope>
    <source>
        <strain evidence="2">NRL1</strain>
    </source>
</reference>
<dbReference type="Gene3D" id="3.30.2090.10">
    <property type="entry name" value="Multidrug efflux transporter AcrB TolC docking domain, DN and DC subdomains"/>
    <property type="match status" value="2"/>
</dbReference>
<feature type="transmembrane region" description="Helical" evidence="1">
    <location>
        <begin position="923"/>
        <end position="947"/>
    </location>
</feature>
<keyword evidence="1" id="KW-0812">Transmembrane</keyword>
<organism evidence="2 3">
    <name type="scientific">Candidatus Tenderia electrophaga</name>
    <dbReference type="NCBI Taxonomy" id="1748243"/>
    <lineage>
        <taxon>Bacteria</taxon>
        <taxon>Pseudomonadati</taxon>
        <taxon>Pseudomonadota</taxon>
        <taxon>Gammaproteobacteria</taxon>
        <taxon>Candidatus Tenderiales</taxon>
        <taxon>Candidatus Tenderiaceae</taxon>
        <taxon>Candidatus Tenderia</taxon>
    </lineage>
</organism>
<dbReference type="AlphaFoldDB" id="A0A0S2THS3"/>
<feature type="transmembrane region" description="Helical" evidence="1">
    <location>
        <begin position="972"/>
        <end position="996"/>
    </location>
</feature>
<dbReference type="PRINTS" id="PR00702">
    <property type="entry name" value="ACRIFLAVINRP"/>
</dbReference>
<dbReference type="InterPro" id="IPR027463">
    <property type="entry name" value="AcrB_DN_DC_subdom"/>
</dbReference>
<dbReference type="Gene3D" id="3.30.70.1430">
    <property type="entry name" value="Multidrug efflux transporter AcrB pore domain"/>
    <property type="match status" value="2"/>
</dbReference>
<dbReference type="PANTHER" id="PTHR32063:SF33">
    <property type="entry name" value="RND SUPERFAMILY EFFLUX PUMP PERMEASE COMPONENT"/>
    <property type="match status" value="1"/>
</dbReference>
<dbReference type="SUPFAM" id="SSF82714">
    <property type="entry name" value="Multidrug efflux transporter AcrB TolC docking domain, DN and DC subdomains"/>
    <property type="match status" value="2"/>
</dbReference>
<gene>
    <name evidence="2" type="ORF">Tel_02540</name>
</gene>
<feature type="transmembrane region" description="Helical" evidence="1">
    <location>
        <begin position="1002"/>
        <end position="1026"/>
    </location>
</feature>
<sequence length="1049" mass="115848">MIRFSIDNPLITNLMLLLVFIAGVLSWQAMPQEMFPLVELDRITITTEFKGAAPAEVERQVTLPIEEEFDGEADIDTLMSTSSEGLSSIIIELKQGSDVDAFLDEARSIVDRVTDLPEEAEEPEVRRLETRFPVISMAVYGDVAAATLYDTAEEIKRRLLEIPGVASAQPAGIREWELWVAVDPHRLAARRVTLEEIAQALRQNLAELPGGSLESEQGDILLRGIGVAPEPRLVEQVPVRSNARGGVLRLGQVAEVDLRFEEARTLARYNGQPSVNITVTKTAEASTIEVSEQVRLLSEQLRQELPATLQTGVFSDLSLYVKNRLNTVKSSGVVGLVLVLLSLYLFLNFRVALITAMGIPVSFLVAIIGMNLFGHTINMVSLFAFLIALGMIVDDAIIVTENIYRHLEMGKTPRAAAQIGTREVMAPVIASTATTVAAFLPVFAIGGTMGAFVAVIPVVVSCALLGSLWEAFAVLPSHANEFLRLQPRRQQTGSGRWRKVVQRYSDVLSWAVVNRYLVAVATVGVLAIVIAIAMTRVPFQLFGSVETGQFFVNIETPNTYSLEDSAATAKRLEQVFNQVIEDDELHSLLTNVGVTFIDFNTIRFGSKYIQFIVDLEKREPQGFIETWISPVVSLEFSWEGARERATETIINQLRQRLLTEPGIEKLSILRPQGGPTGADIEVGVHGKNIQGLMTHGDAIAAFLKQTPGVYDVRTDMEAGKLEYRYQLNERGRQLGLTQMQLADAVRRGYQGEEVVYVTRADERIPVRLIFTDAVRDQLETLQRLPIVVPGGGVVILSDVADIDMGRGIESIKHRDLRRLVTVTAEVDDDITTPLAVTDLIRQEFESIQAQRDYGLVFLGEKKEAAESVQDMLRALVIALTVIFFILAVLFRSLFDPFVVMFAIPFGLIGVVAGHIIMGEHLQFLSLLGFLALTGIVVNDSLILIEFVKRMRGEGYDRLEAVVEAGRVRMRPIILTSVTTFLGVSPLIFFATGQAAFLAPMAISLGFGLLFATLLILVVLPCFYLIGDDLHGASCRRWRQWFGASEQERV</sequence>
<dbReference type="InterPro" id="IPR001036">
    <property type="entry name" value="Acrflvin-R"/>
</dbReference>
<feature type="transmembrane region" description="Helical" evidence="1">
    <location>
        <begin position="354"/>
        <end position="373"/>
    </location>
</feature>
<dbReference type="Proteomes" id="UP000055136">
    <property type="component" value="Chromosome"/>
</dbReference>
<keyword evidence="1" id="KW-0472">Membrane</keyword>
<dbReference type="Pfam" id="PF00873">
    <property type="entry name" value="ACR_tran"/>
    <property type="match status" value="1"/>
</dbReference>
<dbReference type="STRING" id="1748243.Tel_02540"/>
<name>A0A0S2THS3_9GAMM</name>
<dbReference type="Gene3D" id="3.30.70.1440">
    <property type="entry name" value="Multidrug efflux transporter AcrB pore domain"/>
    <property type="match status" value="1"/>
</dbReference>
<accession>A0A0S2THS3</accession>
<dbReference type="GO" id="GO:0005886">
    <property type="term" value="C:plasma membrane"/>
    <property type="evidence" value="ECO:0007669"/>
    <property type="project" value="TreeGrafter"/>
</dbReference>
<feature type="transmembrane region" description="Helical" evidence="1">
    <location>
        <begin position="871"/>
        <end position="890"/>
    </location>
</feature>
<evidence type="ECO:0000313" key="3">
    <source>
        <dbReference type="Proteomes" id="UP000055136"/>
    </source>
</evidence>